<dbReference type="Proteomes" id="UP001057580">
    <property type="component" value="Chromosome"/>
</dbReference>
<name>A0A9E7UAT3_9EURY</name>
<keyword evidence="5" id="KW-0378">Hydrolase</keyword>
<keyword evidence="3" id="KW-0238">DNA-binding</keyword>
<dbReference type="REBASE" id="659820">
    <property type="entry name" value="S.Ssa35S2ORF18650P"/>
</dbReference>
<dbReference type="RefSeq" id="WP_260593118.1">
    <property type="nucleotide sequence ID" value="NZ_CP104003.1"/>
</dbReference>
<keyword evidence="6" id="KW-1185">Reference proteome</keyword>
<dbReference type="GO" id="GO:0003677">
    <property type="term" value="F:DNA binding"/>
    <property type="evidence" value="ECO:0007669"/>
    <property type="project" value="UniProtKB-KW"/>
</dbReference>
<evidence type="ECO:0000256" key="1">
    <source>
        <dbReference type="ARBA" id="ARBA00010923"/>
    </source>
</evidence>
<gene>
    <name evidence="5" type="ORF">N0B31_18655</name>
</gene>
<dbReference type="InterPro" id="IPR051212">
    <property type="entry name" value="Type-I_RE_S_subunit"/>
</dbReference>
<dbReference type="GO" id="GO:0009307">
    <property type="term" value="P:DNA restriction-modification system"/>
    <property type="evidence" value="ECO:0007669"/>
    <property type="project" value="UniProtKB-KW"/>
</dbReference>
<comment type="similarity">
    <text evidence="1">Belongs to the type-I restriction system S methylase family.</text>
</comment>
<dbReference type="Pfam" id="PF01420">
    <property type="entry name" value="Methylase_S"/>
    <property type="match status" value="1"/>
</dbReference>
<evidence type="ECO:0000259" key="4">
    <source>
        <dbReference type="Pfam" id="PF01420"/>
    </source>
</evidence>
<dbReference type="GeneID" id="74944487"/>
<evidence type="ECO:0000256" key="2">
    <source>
        <dbReference type="ARBA" id="ARBA00022747"/>
    </source>
</evidence>
<dbReference type="PANTHER" id="PTHR43140:SF1">
    <property type="entry name" value="TYPE I RESTRICTION ENZYME ECOKI SPECIFICITY SUBUNIT"/>
    <property type="match status" value="1"/>
</dbReference>
<dbReference type="InterPro" id="IPR000055">
    <property type="entry name" value="Restrct_endonuc_typeI_TRD"/>
</dbReference>
<keyword evidence="5" id="KW-0540">Nuclease</keyword>
<dbReference type="KEGG" id="ssai:N0B31_18655"/>
<feature type="domain" description="Type I restriction modification DNA specificity" evidence="4">
    <location>
        <begin position="14"/>
        <end position="191"/>
    </location>
</feature>
<evidence type="ECO:0000313" key="6">
    <source>
        <dbReference type="Proteomes" id="UP001057580"/>
    </source>
</evidence>
<dbReference type="PANTHER" id="PTHR43140">
    <property type="entry name" value="TYPE-1 RESTRICTION ENZYME ECOKI SPECIFICITY PROTEIN"/>
    <property type="match status" value="1"/>
</dbReference>
<dbReference type="CDD" id="cd17260">
    <property type="entry name" value="RMtype1_S_EcoEI-TRD1-CR1_like"/>
    <property type="match status" value="1"/>
</dbReference>
<dbReference type="InterPro" id="IPR044946">
    <property type="entry name" value="Restrct_endonuc_typeI_TRD_sf"/>
</dbReference>
<dbReference type="SUPFAM" id="SSF116734">
    <property type="entry name" value="DNA methylase specificity domain"/>
    <property type="match status" value="2"/>
</dbReference>
<protein>
    <submittedName>
        <fullName evidence="5">Restriction endonuclease subunit S</fullName>
    </submittedName>
</protein>
<proteinExistence type="inferred from homology"/>
<sequence>MTPSRKFGETGARDVTEVRLNYVTEINPSKSEVSSLPDETEVSFIPMEDFGRRNSINGSTTRPIKEVYDGYTYFAEGDVVIAKITPCFENQKGAICRNLTNGIGFGTTELYVLRPSSDLEPRYLWYVLRSKPFMDDGVASMRGAAGQQRVPSEFVENFSIPLYEQETQRAIADYLDERITKIDTLIDKKSELLDLLEDKKESITTEYTTRGVDSQNTLKSVEQEWVGKVPSHWEETRIGSLIEEVKNPVDVDESEEYQEIGIRSYGKGIFHKEPVEGEDIGDKRVFWVENNALIFNIVFAWEGAVAVTSEDEVGMIASHRFPMYVPKQDVCLEYLKYFFTHGYGQGILDWNSPGAAGRNRTLNRSAMLNERFWFPSFEEQQRIVESISRKVNLIDELSGNIEKSIELLKEKRETLITAAVAGQIDVTEEQGEEQESFA</sequence>
<dbReference type="EMBL" id="CP104003">
    <property type="protein sequence ID" value="UWM54124.1"/>
    <property type="molecule type" value="Genomic_DNA"/>
</dbReference>
<keyword evidence="5" id="KW-0255">Endonuclease</keyword>
<reference evidence="5" key="1">
    <citation type="submission" date="2022-09" db="EMBL/GenBank/DDBJ databases">
        <title>Diverse halophilic archaea isolated from saline environments.</title>
        <authorList>
            <person name="Cui H.-L."/>
        </authorList>
    </citation>
    <scope>NUCLEOTIDE SEQUENCE</scope>
    <source>
        <strain evidence="5">ZS-35-S2</strain>
    </source>
</reference>
<dbReference type="AlphaFoldDB" id="A0A9E7UAT3"/>
<dbReference type="GO" id="GO:0004519">
    <property type="term" value="F:endonuclease activity"/>
    <property type="evidence" value="ECO:0007669"/>
    <property type="project" value="UniProtKB-KW"/>
</dbReference>
<evidence type="ECO:0000313" key="5">
    <source>
        <dbReference type="EMBL" id="UWM54124.1"/>
    </source>
</evidence>
<keyword evidence="2" id="KW-0680">Restriction system</keyword>
<organism evidence="5 6">
    <name type="scientific">Salinirubellus salinus</name>
    <dbReference type="NCBI Taxonomy" id="1364945"/>
    <lineage>
        <taxon>Archaea</taxon>
        <taxon>Methanobacteriati</taxon>
        <taxon>Methanobacteriota</taxon>
        <taxon>Stenosarchaea group</taxon>
        <taxon>Halobacteria</taxon>
        <taxon>Halobacteriales</taxon>
        <taxon>Natronomonadaceae</taxon>
        <taxon>Salinirubellus</taxon>
    </lineage>
</organism>
<accession>A0A9E7UAT3</accession>
<evidence type="ECO:0000256" key="3">
    <source>
        <dbReference type="ARBA" id="ARBA00023125"/>
    </source>
</evidence>
<dbReference type="Gene3D" id="3.90.220.20">
    <property type="entry name" value="DNA methylase specificity domains"/>
    <property type="match status" value="2"/>
</dbReference>